<dbReference type="InterPro" id="IPR013784">
    <property type="entry name" value="Carb-bd-like_fold"/>
</dbReference>
<keyword evidence="1" id="KW-1133">Transmembrane helix</keyword>
<evidence type="ECO:0000256" key="1">
    <source>
        <dbReference type="SAM" id="Phobius"/>
    </source>
</evidence>
<evidence type="ECO:0000256" key="2">
    <source>
        <dbReference type="SAM" id="SignalP"/>
    </source>
</evidence>
<keyword evidence="1" id="KW-0472">Membrane</keyword>
<evidence type="ECO:0000313" key="3">
    <source>
        <dbReference type="EMBL" id="HIU36070.1"/>
    </source>
</evidence>
<proteinExistence type="predicted"/>
<organism evidence="3 4">
    <name type="scientific">Candidatus Fimenecus excrementigallinarum</name>
    <dbReference type="NCBI Taxonomy" id="2840816"/>
    <lineage>
        <taxon>Bacteria</taxon>
        <taxon>Bacillati</taxon>
        <taxon>Bacillota</taxon>
        <taxon>Clostridia</taxon>
        <taxon>Candidatus Fimenecus</taxon>
    </lineage>
</organism>
<dbReference type="EMBL" id="DVMW01000033">
    <property type="protein sequence ID" value="HIU36070.1"/>
    <property type="molecule type" value="Genomic_DNA"/>
</dbReference>
<protein>
    <submittedName>
        <fullName evidence="3">Carboxypeptidase regulatory-like domain-containing protein</fullName>
    </submittedName>
</protein>
<keyword evidence="3" id="KW-0378">Hydrolase</keyword>
<dbReference type="AlphaFoldDB" id="A0A9D1LE10"/>
<dbReference type="Pfam" id="PF13620">
    <property type="entry name" value="CarboxypepD_reg"/>
    <property type="match status" value="1"/>
</dbReference>
<name>A0A9D1LE10_9FIRM</name>
<keyword evidence="3" id="KW-0121">Carboxypeptidase</keyword>
<accession>A0A9D1LE10</accession>
<feature type="transmembrane region" description="Helical" evidence="1">
    <location>
        <begin position="252"/>
        <end position="274"/>
    </location>
</feature>
<feature type="chain" id="PRO_5038359388" evidence="2">
    <location>
        <begin position="24"/>
        <end position="283"/>
    </location>
</feature>
<reference evidence="3" key="2">
    <citation type="journal article" date="2021" name="PeerJ">
        <title>Extensive microbial diversity within the chicken gut microbiome revealed by metagenomics and culture.</title>
        <authorList>
            <person name="Gilroy R."/>
            <person name="Ravi A."/>
            <person name="Getino M."/>
            <person name="Pursley I."/>
            <person name="Horton D.L."/>
            <person name="Alikhan N.F."/>
            <person name="Baker D."/>
            <person name="Gharbi K."/>
            <person name="Hall N."/>
            <person name="Watson M."/>
            <person name="Adriaenssens E.M."/>
            <person name="Foster-Nyarko E."/>
            <person name="Jarju S."/>
            <person name="Secka A."/>
            <person name="Antonio M."/>
            <person name="Oren A."/>
            <person name="Chaudhuri R.R."/>
            <person name="La Ragione R."/>
            <person name="Hildebrand F."/>
            <person name="Pallen M.J."/>
        </authorList>
    </citation>
    <scope>NUCLEOTIDE SEQUENCE</scope>
    <source>
        <strain evidence="3">ChiGjej1B1-19959</strain>
    </source>
</reference>
<dbReference type="Proteomes" id="UP000824071">
    <property type="component" value="Unassembled WGS sequence"/>
</dbReference>
<dbReference type="GO" id="GO:0004180">
    <property type="term" value="F:carboxypeptidase activity"/>
    <property type="evidence" value="ECO:0007669"/>
    <property type="project" value="UniProtKB-KW"/>
</dbReference>
<gene>
    <name evidence="3" type="ORF">IAC53_05660</name>
</gene>
<keyword evidence="1" id="KW-0812">Transmembrane</keyword>
<dbReference type="SUPFAM" id="SSF49452">
    <property type="entry name" value="Starch-binding domain-like"/>
    <property type="match status" value="1"/>
</dbReference>
<feature type="signal peptide" evidence="2">
    <location>
        <begin position="1"/>
        <end position="23"/>
    </location>
</feature>
<reference evidence="3" key="1">
    <citation type="submission" date="2020-10" db="EMBL/GenBank/DDBJ databases">
        <authorList>
            <person name="Gilroy R."/>
        </authorList>
    </citation>
    <scope>NUCLEOTIDE SEQUENCE</scope>
    <source>
        <strain evidence="3">ChiGjej1B1-19959</strain>
    </source>
</reference>
<dbReference type="GO" id="GO:0030246">
    <property type="term" value="F:carbohydrate binding"/>
    <property type="evidence" value="ECO:0007669"/>
    <property type="project" value="InterPro"/>
</dbReference>
<evidence type="ECO:0000313" key="4">
    <source>
        <dbReference type="Proteomes" id="UP000824071"/>
    </source>
</evidence>
<sequence length="283" mass="29502">MRKTAAFLLCFMLLLVCPVAASAQGTPGGGIDATIYASVPDSHWITVEAEHAQVTLDGQGGAQLKAARLSEPRLLIRPENGYRVTRVTLNGTDVTDAVIGGYYTLEPVYEDKTLTVSTEAVQQETDDTHDISGTIVDESGNPVPGVTVDIGGHTGVTDEDGHFTVEDVPDGRHPVTIIGPDGEILGYTEIEIVDGQIGVTEGEDGSFTITSPTDAALDLEMTITSDGRIQIGKVTDVTPAVPGSDIPKTGRVGGAAAVCILLPAAVCVLAVRLARAKGKRRSA</sequence>
<dbReference type="Gene3D" id="2.60.40.1120">
    <property type="entry name" value="Carboxypeptidase-like, regulatory domain"/>
    <property type="match status" value="1"/>
</dbReference>
<keyword evidence="2" id="KW-0732">Signal</keyword>
<keyword evidence="3" id="KW-0645">Protease</keyword>
<comment type="caution">
    <text evidence="3">The sequence shown here is derived from an EMBL/GenBank/DDBJ whole genome shotgun (WGS) entry which is preliminary data.</text>
</comment>